<dbReference type="AlphaFoldDB" id="A0A9D2MNR4"/>
<organism evidence="1 2">
    <name type="scientific">Candidatus Flavonifractor intestinigallinarum</name>
    <dbReference type="NCBI Taxonomy" id="2838586"/>
    <lineage>
        <taxon>Bacteria</taxon>
        <taxon>Bacillati</taxon>
        <taxon>Bacillota</taxon>
        <taxon>Clostridia</taxon>
        <taxon>Eubacteriales</taxon>
        <taxon>Oscillospiraceae</taxon>
        <taxon>Flavonifractor</taxon>
    </lineage>
</organism>
<gene>
    <name evidence="1" type="ORF">H9712_09015</name>
</gene>
<evidence type="ECO:0000313" key="1">
    <source>
        <dbReference type="EMBL" id="HJB81115.1"/>
    </source>
</evidence>
<dbReference type="EMBL" id="DWXO01000084">
    <property type="protein sequence ID" value="HJB81115.1"/>
    <property type="molecule type" value="Genomic_DNA"/>
</dbReference>
<reference evidence="1" key="1">
    <citation type="journal article" date="2021" name="PeerJ">
        <title>Extensive microbial diversity within the chicken gut microbiome revealed by metagenomics and culture.</title>
        <authorList>
            <person name="Gilroy R."/>
            <person name="Ravi A."/>
            <person name="Getino M."/>
            <person name="Pursley I."/>
            <person name="Horton D.L."/>
            <person name="Alikhan N.F."/>
            <person name="Baker D."/>
            <person name="Gharbi K."/>
            <person name="Hall N."/>
            <person name="Watson M."/>
            <person name="Adriaenssens E.M."/>
            <person name="Foster-Nyarko E."/>
            <person name="Jarju S."/>
            <person name="Secka A."/>
            <person name="Antonio M."/>
            <person name="Oren A."/>
            <person name="Chaudhuri R.R."/>
            <person name="La Ragione R."/>
            <person name="Hildebrand F."/>
            <person name="Pallen M.J."/>
        </authorList>
    </citation>
    <scope>NUCLEOTIDE SEQUENCE</scope>
    <source>
        <strain evidence="1">CHK192-8294</strain>
    </source>
</reference>
<name>A0A9D2MNR4_9FIRM</name>
<evidence type="ECO:0000313" key="2">
    <source>
        <dbReference type="Proteomes" id="UP000823921"/>
    </source>
</evidence>
<reference evidence="1" key="2">
    <citation type="submission" date="2021-04" db="EMBL/GenBank/DDBJ databases">
        <authorList>
            <person name="Gilroy R."/>
        </authorList>
    </citation>
    <scope>NUCLEOTIDE SEQUENCE</scope>
    <source>
        <strain evidence="1">CHK192-8294</strain>
    </source>
</reference>
<comment type="caution">
    <text evidence="1">The sequence shown here is derived from an EMBL/GenBank/DDBJ whole genome shotgun (WGS) entry which is preliminary data.</text>
</comment>
<dbReference type="Proteomes" id="UP000823921">
    <property type="component" value="Unassembled WGS sequence"/>
</dbReference>
<proteinExistence type="predicted"/>
<accession>A0A9D2MNR4</accession>
<protein>
    <submittedName>
        <fullName evidence="1">Copper amine oxidase N-terminal domain-containing protein</fullName>
    </submittedName>
</protein>
<sequence length="246" mass="26482">MKKFNHNTIKGFGAGLLAAAVIAGSGLPAYAMSAFKQINVSMGGISLYVDGKLQVPTDVNGNEVEPLIYAGTTYLPVRALTGMLTDKPVEWDPNTESVYIGTKPGAGKVVRADELKPYDSSSALAYVGKDAQFTLLNETQTPFNLYKMGRTVKLDGMYTELNGEFVAKQASLTSTGSAMLSIYAVDQYGTKNLIDSYELSSGDEPVSVHTNIRGCNYLYIDIEYPTLGNYSGGYFYNVTFTQASAG</sequence>